<feature type="compositionally biased region" description="Low complexity" evidence="1">
    <location>
        <begin position="738"/>
        <end position="768"/>
    </location>
</feature>
<feature type="region of interest" description="Disordered" evidence="1">
    <location>
        <begin position="972"/>
        <end position="1064"/>
    </location>
</feature>
<feature type="compositionally biased region" description="Low complexity" evidence="1">
    <location>
        <begin position="382"/>
        <end position="420"/>
    </location>
</feature>
<sequence length="1076" mass="112281">MGDRRSSLLVDAGNALASLRFSRRRPSLRQPVDPPHIEFSLPNVIDISAPPPDFELEERQRLRDAAAQSIGLGPLTEDAVEETVQEDAVEPNVPPPAIPAFPATTTAVLNPLLAATLPKHYPHHSLRLFALTKPWKTRHILLSAGHPSQQSHLHLFKGSSKDDQELERLAIGPDSVVFVADSATIAPLDHRAQIVKVGGDDVGARRKEWNTTDDAGRTVWLIHFPNSTEAQRWISAIKNAILEQRSQRAGLAPLPSTGSPQEPRGDMDVMLTMRSMHAASKSSPSSPPTASPIAISPSPTLSPQDQRPATSHRETRRPRTPSSPTTSLAPSSSARSISMSIRSAATTPQPKTQHGQSPSVSAVAALKGLFSGSGLKPDGRPRSSSAASVTSGRSFSTSVRSLSPPRSVSMSSSPRPTSLVRALSASGRNKEEGQRSGSFARMGSILAGGSGQTSRAKATLPVGGGAPVSSTPEANGALDLERRIVRQAERGASVDITANGNGHVHSASEPTSGKRRTLGALTLTSLQPPPRARKRWTAGSAPPVGSVSAHGHMESVSAREEDEEADVMGNAYAGSTNGHGGSPSTTGSFFYAHPHANGSAGTAGSFGVPPSVSKRRSEYGAPEGVEEVVATREDHLSQRSVSTRSRASSVGTSGTTGAGGATSRRWSTLPRRFTPPENPPPPSTRTIPHPYAAQPERETRERAPSRSSGRSFGSSLHELSAPPSANGTGWGRGGTKRASAISVGSVSIGGTSVASASSAGTGSRVRASVPPPPRPAPTSALPPAPADGGSPNGRTSFRESGSSPTTVTTTGNKSFRALRLSLKAPKPPPAGLLPPRPDEPVVESNHVLKASNGRVSMNGAGPAHPPPRGPLPPTPSEPTSSLRAKQRLRMLSAPPAPHPSDPPPMYEFSNPSSRRISMDGVPSSPTARPLASFLSTSTPATPTTATPSTSFATALGNLPTQLGEKIVQPHTQNDPSFLQMTPISTPVLRPLPTLPMEPPPEIASLPPPRRGSRQISIKEMPERTITPEPEPEPEPTAPLLPLDQAASEGGGTGPGPGKLFSLSRHGSVISLGIVTV</sequence>
<feature type="compositionally biased region" description="Pro residues" evidence="1">
    <location>
        <begin position="863"/>
        <end position="876"/>
    </location>
</feature>
<feature type="compositionally biased region" description="Pro residues" evidence="1">
    <location>
        <begin position="894"/>
        <end position="905"/>
    </location>
</feature>
<reference evidence="2" key="1">
    <citation type="submission" date="2023-03" db="EMBL/GenBank/DDBJ databases">
        <title>Massive genome expansion in bonnet fungi (Mycena s.s.) driven by repeated elements and novel gene families across ecological guilds.</title>
        <authorList>
            <consortium name="Lawrence Berkeley National Laboratory"/>
            <person name="Harder C.B."/>
            <person name="Miyauchi S."/>
            <person name="Viragh M."/>
            <person name="Kuo A."/>
            <person name="Thoen E."/>
            <person name="Andreopoulos B."/>
            <person name="Lu D."/>
            <person name="Skrede I."/>
            <person name="Drula E."/>
            <person name="Henrissat B."/>
            <person name="Morin E."/>
            <person name="Kohler A."/>
            <person name="Barry K."/>
            <person name="LaButti K."/>
            <person name="Morin E."/>
            <person name="Salamov A."/>
            <person name="Lipzen A."/>
            <person name="Mereny Z."/>
            <person name="Hegedus B."/>
            <person name="Baldrian P."/>
            <person name="Stursova M."/>
            <person name="Weitz H."/>
            <person name="Taylor A."/>
            <person name="Grigoriev I.V."/>
            <person name="Nagy L.G."/>
            <person name="Martin F."/>
            <person name="Kauserud H."/>
        </authorList>
    </citation>
    <scope>NUCLEOTIDE SEQUENCE</scope>
    <source>
        <strain evidence="2">9284</strain>
    </source>
</reference>
<comment type="caution">
    <text evidence="2">The sequence shown here is derived from an EMBL/GenBank/DDBJ whole genome shotgun (WGS) entry which is preliminary data.</text>
</comment>
<gene>
    <name evidence="2" type="ORF">FB45DRAFT_896711</name>
</gene>
<evidence type="ECO:0000256" key="1">
    <source>
        <dbReference type="SAM" id="MobiDB-lite"/>
    </source>
</evidence>
<organism evidence="2 3">
    <name type="scientific">Roridomyces roridus</name>
    <dbReference type="NCBI Taxonomy" id="1738132"/>
    <lineage>
        <taxon>Eukaryota</taxon>
        <taxon>Fungi</taxon>
        <taxon>Dikarya</taxon>
        <taxon>Basidiomycota</taxon>
        <taxon>Agaricomycotina</taxon>
        <taxon>Agaricomycetes</taxon>
        <taxon>Agaricomycetidae</taxon>
        <taxon>Agaricales</taxon>
        <taxon>Marasmiineae</taxon>
        <taxon>Mycenaceae</taxon>
        <taxon>Roridomyces</taxon>
    </lineage>
</organism>
<feature type="compositionally biased region" description="Low complexity" evidence="1">
    <location>
        <begin position="320"/>
        <end position="347"/>
    </location>
</feature>
<evidence type="ECO:0008006" key="4">
    <source>
        <dbReference type="Google" id="ProtNLM"/>
    </source>
</evidence>
<feature type="region of interest" description="Disordered" evidence="1">
    <location>
        <begin position="599"/>
        <end position="954"/>
    </location>
</feature>
<proteinExistence type="predicted"/>
<feature type="compositionally biased region" description="Polar residues" evidence="1">
    <location>
        <begin position="348"/>
        <end position="359"/>
    </location>
</feature>
<feature type="compositionally biased region" description="Low complexity" evidence="1">
    <location>
        <begin position="639"/>
        <end position="653"/>
    </location>
</feature>
<protein>
    <recommendedName>
        <fullName evidence="4">PH domain-containing protein</fullName>
    </recommendedName>
</protein>
<feature type="compositionally biased region" description="Low complexity" evidence="1">
    <location>
        <begin position="291"/>
        <end position="303"/>
    </location>
</feature>
<evidence type="ECO:0000313" key="3">
    <source>
        <dbReference type="Proteomes" id="UP001221142"/>
    </source>
</evidence>
<dbReference type="AlphaFoldDB" id="A0AAD7FXT7"/>
<feature type="compositionally biased region" description="Pro residues" evidence="1">
    <location>
        <begin position="825"/>
        <end position="835"/>
    </location>
</feature>
<accession>A0AAD7FXT7</accession>
<feature type="region of interest" description="Disordered" evidence="1">
    <location>
        <begin position="494"/>
        <end position="552"/>
    </location>
</feature>
<dbReference type="EMBL" id="JARKIF010000003">
    <property type="protein sequence ID" value="KAJ7644026.1"/>
    <property type="molecule type" value="Genomic_DNA"/>
</dbReference>
<name>A0AAD7FXT7_9AGAR</name>
<feature type="region of interest" description="Disordered" evidence="1">
    <location>
        <begin position="276"/>
        <end position="359"/>
    </location>
</feature>
<feature type="compositionally biased region" description="Pro residues" evidence="1">
    <location>
        <begin position="992"/>
        <end position="1009"/>
    </location>
</feature>
<feature type="compositionally biased region" description="Pro residues" evidence="1">
    <location>
        <begin position="769"/>
        <end position="785"/>
    </location>
</feature>
<feature type="compositionally biased region" description="Low complexity" evidence="1">
    <location>
        <begin position="930"/>
        <end position="954"/>
    </location>
</feature>
<keyword evidence="3" id="KW-1185">Reference proteome</keyword>
<feature type="region of interest" description="Disordered" evidence="1">
    <location>
        <begin position="371"/>
        <end position="477"/>
    </location>
</feature>
<feature type="compositionally biased region" description="Polar residues" evidence="1">
    <location>
        <begin position="792"/>
        <end position="804"/>
    </location>
</feature>
<dbReference type="Proteomes" id="UP001221142">
    <property type="component" value="Unassembled WGS sequence"/>
</dbReference>
<feature type="compositionally biased region" description="Low complexity" evidence="1">
    <location>
        <begin position="705"/>
        <end position="715"/>
    </location>
</feature>
<feature type="compositionally biased region" description="Basic and acidic residues" evidence="1">
    <location>
        <begin position="695"/>
        <end position="704"/>
    </location>
</feature>
<evidence type="ECO:0000313" key="2">
    <source>
        <dbReference type="EMBL" id="KAJ7644026.1"/>
    </source>
</evidence>
<feature type="compositionally biased region" description="Polar residues" evidence="1">
    <location>
        <begin position="972"/>
        <end position="984"/>
    </location>
</feature>